<dbReference type="InterPro" id="IPR050093">
    <property type="entry name" value="ABC_SmlMolc_Importer"/>
</dbReference>
<feature type="domain" description="ABC transporter" evidence="5">
    <location>
        <begin position="23"/>
        <end position="260"/>
    </location>
</feature>
<reference evidence="6 7" key="1">
    <citation type="submission" date="2009-04" db="EMBL/GenBank/DDBJ databases">
        <authorList>
            <person name="Qin X."/>
            <person name="Bachman B."/>
            <person name="Battles P."/>
            <person name="Bell A."/>
            <person name="Bess C."/>
            <person name="Bickham C."/>
            <person name="Chaboub L."/>
            <person name="Chen D."/>
            <person name="Coyle M."/>
            <person name="Deiros D.R."/>
            <person name="Dinh H."/>
            <person name="Forbes L."/>
            <person name="Fowler G."/>
            <person name="Francisco L."/>
            <person name="Fu Q."/>
            <person name="Gubbala S."/>
            <person name="Hale W."/>
            <person name="Han Y."/>
            <person name="Hemphill L."/>
            <person name="Highlander S.K."/>
            <person name="Hirani K."/>
            <person name="Hogues M."/>
            <person name="Jackson L."/>
            <person name="Jakkamsetti A."/>
            <person name="Javaid M."/>
            <person name="Jiang H."/>
            <person name="Korchina V."/>
            <person name="Kovar C."/>
            <person name="Lara F."/>
            <person name="Lee S."/>
            <person name="Mata R."/>
            <person name="Mathew T."/>
            <person name="Moen C."/>
            <person name="Morales K."/>
            <person name="Munidasa M."/>
            <person name="Nazareth L."/>
            <person name="Ngo R."/>
            <person name="Nguyen L."/>
            <person name="Okwuonu G."/>
            <person name="Ongeri F."/>
            <person name="Patil S."/>
            <person name="Petrosino J."/>
            <person name="Pham C."/>
            <person name="Pham P."/>
            <person name="Pu L.-L."/>
            <person name="Puazo M."/>
            <person name="Raj R."/>
            <person name="Reid J."/>
            <person name="Rouhana J."/>
            <person name="Saada N."/>
            <person name="Shang Y."/>
            <person name="Simmons D."/>
            <person name="Thornton R."/>
            <person name="Warren J."/>
            <person name="Weissenberger G."/>
            <person name="Zhang J."/>
            <person name="Zhang L."/>
            <person name="Zhou C."/>
            <person name="Zhu D."/>
            <person name="Muzny D."/>
            <person name="Worley K."/>
            <person name="Gibbs R."/>
        </authorList>
    </citation>
    <scope>NUCLEOTIDE SEQUENCE [LARGE SCALE GENOMIC DNA]</scope>
    <source>
        <strain evidence="6 7">ATCC 43531</strain>
    </source>
</reference>
<dbReference type="InterPro" id="IPR003593">
    <property type="entry name" value="AAA+_ATPase"/>
</dbReference>
<dbReference type="EC" id="7.6.2.9" evidence="4"/>
<dbReference type="GO" id="GO:0043190">
    <property type="term" value="C:ATP-binding cassette (ABC) transporter complex"/>
    <property type="evidence" value="ECO:0007669"/>
    <property type="project" value="InterPro"/>
</dbReference>
<dbReference type="Pfam" id="PF00005">
    <property type="entry name" value="ABC_tran"/>
    <property type="match status" value="1"/>
</dbReference>
<dbReference type="STRING" id="638302.HMPREF0908_0467"/>
<dbReference type="AlphaFoldDB" id="C4V220"/>
<proteinExistence type="predicted"/>
<keyword evidence="2" id="KW-0547">Nucleotide-binding</keyword>
<evidence type="ECO:0000256" key="1">
    <source>
        <dbReference type="ARBA" id="ARBA00022448"/>
    </source>
</evidence>
<dbReference type="InterPro" id="IPR003439">
    <property type="entry name" value="ABC_transporter-like_ATP-bd"/>
</dbReference>
<dbReference type="GO" id="GO:0016887">
    <property type="term" value="F:ATP hydrolysis activity"/>
    <property type="evidence" value="ECO:0007669"/>
    <property type="project" value="InterPro"/>
</dbReference>
<dbReference type="InterPro" id="IPR017871">
    <property type="entry name" value="ABC_transporter-like_CS"/>
</dbReference>
<accession>C4V220</accession>
<evidence type="ECO:0000259" key="5">
    <source>
        <dbReference type="PROSITE" id="PS50893"/>
    </source>
</evidence>
<dbReference type="SUPFAM" id="SSF52540">
    <property type="entry name" value="P-loop containing nucleoside triphosphate hydrolases"/>
    <property type="match status" value="1"/>
</dbReference>
<dbReference type="Proteomes" id="UP000005309">
    <property type="component" value="Unassembled WGS sequence"/>
</dbReference>
<keyword evidence="7" id="KW-1185">Reference proteome</keyword>
<dbReference type="GO" id="GO:0005524">
    <property type="term" value="F:ATP binding"/>
    <property type="evidence" value="ECO:0007669"/>
    <property type="project" value="UniProtKB-KW"/>
</dbReference>
<comment type="caution">
    <text evidence="6">The sequence shown here is derived from an EMBL/GenBank/DDBJ whole genome shotgun (WGS) entry which is preliminary data.</text>
</comment>
<dbReference type="PROSITE" id="PS00211">
    <property type="entry name" value="ABC_TRANSPORTER_1"/>
    <property type="match status" value="1"/>
</dbReference>
<evidence type="ECO:0000256" key="2">
    <source>
        <dbReference type="ARBA" id="ARBA00022741"/>
    </source>
</evidence>
<dbReference type="PANTHER" id="PTHR42781:SF4">
    <property type="entry name" value="SPERMIDINE_PUTRESCINE IMPORT ATP-BINDING PROTEIN POTA"/>
    <property type="match status" value="1"/>
</dbReference>
<dbReference type="GO" id="GO:0015418">
    <property type="term" value="F:ABC-type quaternary ammonium compound transporting activity"/>
    <property type="evidence" value="ECO:0007669"/>
    <property type="project" value="UniProtKB-EC"/>
</dbReference>
<evidence type="ECO:0000256" key="3">
    <source>
        <dbReference type="ARBA" id="ARBA00022840"/>
    </source>
</evidence>
<sequence length="382" mass="42688">MGMHENIVRGTLCRVEEGFMDIIRVEGVSKSYGDHHVLADLSLTIRKGECFTLLGPSGCGKTVLLRLIAGFESPDAGRIYLDDTLVTDPAEQVEIPPERRGIGLVFQDYAVWPHMTVFDNVAYPLKIAKRPKDEIRTRVMEMVEIVGMKGLEKRLPSELSGGQQQRVALARALVGKPSLLLLDEPLSNLDANLREEMRFEIKALQQKLNVTVLYVTHDQEIGLAISDRVAIMDEHGGIQQIGTPWEIFERAANPFVFNFMGIANFLPVRREQDLLFVGDGTQRIDTELPEGDADHWAAGFRPSDVMLSRTGDGLSGIVRRANFLGATMDYLIEIDGTHLRTSIETHRAISDDLMFRAGDPCRVKFLSLLWFGADQLKEEVGK</sequence>
<dbReference type="PANTHER" id="PTHR42781">
    <property type="entry name" value="SPERMIDINE/PUTRESCINE IMPORT ATP-BINDING PROTEIN POTA"/>
    <property type="match status" value="1"/>
</dbReference>
<keyword evidence="6" id="KW-0378">Hydrolase</keyword>
<evidence type="ECO:0000313" key="6">
    <source>
        <dbReference type="EMBL" id="EEQ49151.1"/>
    </source>
</evidence>
<dbReference type="HOGENOM" id="CLU_000604_1_1_9"/>
<dbReference type="InterPro" id="IPR013611">
    <property type="entry name" value="Transp-assoc_OB_typ2"/>
</dbReference>
<organism evidence="6 7">
    <name type="scientific">Selenomonas flueggei ATCC 43531</name>
    <dbReference type="NCBI Taxonomy" id="638302"/>
    <lineage>
        <taxon>Bacteria</taxon>
        <taxon>Bacillati</taxon>
        <taxon>Bacillota</taxon>
        <taxon>Negativicutes</taxon>
        <taxon>Selenomonadales</taxon>
        <taxon>Selenomonadaceae</taxon>
        <taxon>Selenomonas</taxon>
    </lineage>
</organism>
<dbReference type="RefSeq" id="WP_006690731.1">
    <property type="nucleotide sequence ID" value="NZ_GG694007.1"/>
</dbReference>
<dbReference type="PROSITE" id="PS50893">
    <property type="entry name" value="ABC_TRANSPORTER_2"/>
    <property type="match status" value="1"/>
</dbReference>
<evidence type="ECO:0000256" key="4">
    <source>
        <dbReference type="ARBA" id="ARBA00066388"/>
    </source>
</evidence>
<keyword evidence="3 6" id="KW-0067">ATP-binding</keyword>
<dbReference type="InterPro" id="IPR027417">
    <property type="entry name" value="P-loop_NTPase"/>
</dbReference>
<gene>
    <name evidence="6" type="primary">fbpC3</name>
    <name evidence="6" type="ORF">HMPREF0908_0467</name>
</gene>
<keyword evidence="1" id="KW-0813">Transport</keyword>
<dbReference type="SMART" id="SM00382">
    <property type="entry name" value="AAA"/>
    <property type="match status" value="1"/>
</dbReference>
<dbReference type="Gene3D" id="3.40.50.300">
    <property type="entry name" value="P-loop containing nucleotide triphosphate hydrolases"/>
    <property type="match status" value="1"/>
</dbReference>
<dbReference type="SUPFAM" id="SSF50331">
    <property type="entry name" value="MOP-like"/>
    <property type="match status" value="1"/>
</dbReference>
<evidence type="ECO:0000313" key="7">
    <source>
        <dbReference type="Proteomes" id="UP000005309"/>
    </source>
</evidence>
<dbReference type="Pfam" id="PF08402">
    <property type="entry name" value="TOBE_2"/>
    <property type="match status" value="1"/>
</dbReference>
<dbReference type="EMBL" id="ACLA01000006">
    <property type="protein sequence ID" value="EEQ49151.1"/>
    <property type="molecule type" value="Genomic_DNA"/>
</dbReference>
<dbReference type="FunFam" id="3.40.50.300:FF:000425">
    <property type="entry name" value="Probable ABC transporter, ATP-binding subunit"/>
    <property type="match status" value="1"/>
</dbReference>
<name>C4V220_9FIRM</name>
<protein>
    <recommendedName>
        <fullName evidence="4">ABC-type quaternary amine transporter</fullName>
        <ecNumber evidence="4">7.6.2.9</ecNumber>
    </recommendedName>
</protein>
<dbReference type="eggNOG" id="COG3842">
    <property type="taxonomic scope" value="Bacteria"/>
</dbReference>
<dbReference type="InterPro" id="IPR008995">
    <property type="entry name" value="Mo/tungstate-bd_C_term_dom"/>
</dbReference>